<feature type="domain" description="HTH lacI-type" evidence="4">
    <location>
        <begin position="3"/>
        <end position="58"/>
    </location>
</feature>
<evidence type="ECO:0000259" key="4">
    <source>
        <dbReference type="PROSITE" id="PS50932"/>
    </source>
</evidence>
<protein>
    <submittedName>
        <fullName evidence="5">Galactose operon repressor</fullName>
    </submittedName>
</protein>
<dbReference type="SMART" id="SM00354">
    <property type="entry name" value="HTH_LACI"/>
    <property type="match status" value="1"/>
</dbReference>
<dbReference type="PANTHER" id="PTHR30146:SF149">
    <property type="entry name" value="HTH-TYPE TRANSCRIPTIONAL REGULATOR EBGR"/>
    <property type="match status" value="1"/>
</dbReference>
<evidence type="ECO:0000313" key="6">
    <source>
        <dbReference type="Proteomes" id="UP000051820"/>
    </source>
</evidence>
<proteinExistence type="predicted"/>
<dbReference type="GO" id="GO:0000976">
    <property type="term" value="F:transcription cis-regulatory region binding"/>
    <property type="evidence" value="ECO:0007669"/>
    <property type="project" value="TreeGrafter"/>
</dbReference>
<keyword evidence="6" id="KW-1185">Reference proteome</keyword>
<dbReference type="PROSITE" id="PS50932">
    <property type="entry name" value="HTH_LACI_2"/>
    <property type="match status" value="1"/>
</dbReference>
<dbReference type="OrthoDB" id="43195at2"/>
<dbReference type="Gene3D" id="1.10.260.40">
    <property type="entry name" value="lambda repressor-like DNA-binding domains"/>
    <property type="match status" value="1"/>
</dbReference>
<dbReference type="Pfam" id="PF00356">
    <property type="entry name" value="LacI"/>
    <property type="match status" value="1"/>
</dbReference>
<dbReference type="Pfam" id="PF13377">
    <property type="entry name" value="Peripla_BP_3"/>
    <property type="match status" value="1"/>
</dbReference>
<evidence type="ECO:0000313" key="5">
    <source>
        <dbReference type="EMBL" id="KRM11771.1"/>
    </source>
</evidence>
<reference evidence="5 6" key="1">
    <citation type="journal article" date="2015" name="Genome Announc.">
        <title>Expanding the biotechnology potential of lactobacilli through comparative genomics of 213 strains and associated genera.</title>
        <authorList>
            <person name="Sun Z."/>
            <person name="Harris H.M."/>
            <person name="McCann A."/>
            <person name="Guo C."/>
            <person name="Argimon S."/>
            <person name="Zhang W."/>
            <person name="Yang X."/>
            <person name="Jeffery I.B."/>
            <person name="Cooney J.C."/>
            <person name="Kagawa T.F."/>
            <person name="Liu W."/>
            <person name="Song Y."/>
            <person name="Salvetti E."/>
            <person name="Wrobel A."/>
            <person name="Rasinkangas P."/>
            <person name="Parkhill J."/>
            <person name="Rea M.C."/>
            <person name="O'Sullivan O."/>
            <person name="Ritari J."/>
            <person name="Douillard F.P."/>
            <person name="Paul Ross R."/>
            <person name="Yang R."/>
            <person name="Briner A.E."/>
            <person name="Felis G.E."/>
            <person name="de Vos W.M."/>
            <person name="Barrangou R."/>
            <person name="Klaenhammer T.R."/>
            <person name="Caufield P.W."/>
            <person name="Cui Y."/>
            <person name="Zhang H."/>
            <person name="O'Toole P.W."/>
        </authorList>
    </citation>
    <scope>NUCLEOTIDE SEQUENCE [LARGE SCALE GENOMIC DNA]</scope>
    <source>
        <strain evidence="5 6">DSM 5007</strain>
    </source>
</reference>
<dbReference type="InterPro" id="IPR028082">
    <property type="entry name" value="Peripla_BP_I"/>
</dbReference>
<dbReference type="PANTHER" id="PTHR30146">
    <property type="entry name" value="LACI-RELATED TRANSCRIPTIONAL REPRESSOR"/>
    <property type="match status" value="1"/>
</dbReference>
<dbReference type="CDD" id="cd01544">
    <property type="entry name" value="PBP1_GalR"/>
    <property type="match status" value="1"/>
</dbReference>
<dbReference type="PATRIC" id="fig|1423807.3.peg.568"/>
<dbReference type="CDD" id="cd01392">
    <property type="entry name" value="HTH_LacI"/>
    <property type="match status" value="1"/>
</dbReference>
<dbReference type="PRINTS" id="PR00036">
    <property type="entry name" value="HTHLACI"/>
</dbReference>
<keyword evidence="1" id="KW-0805">Transcription regulation</keyword>
<organism evidence="5 6">
    <name type="scientific">Paucilactobacillus suebicus DSM 5007 = KCTC 3549</name>
    <dbReference type="NCBI Taxonomy" id="1423807"/>
    <lineage>
        <taxon>Bacteria</taxon>
        <taxon>Bacillati</taxon>
        <taxon>Bacillota</taxon>
        <taxon>Bacilli</taxon>
        <taxon>Lactobacillales</taxon>
        <taxon>Lactobacillaceae</taxon>
        <taxon>Paucilactobacillus</taxon>
    </lineage>
</organism>
<dbReference type="STRING" id="1423807.FD16_GL000560"/>
<evidence type="ECO:0000256" key="1">
    <source>
        <dbReference type="ARBA" id="ARBA00023015"/>
    </source>
</evidence>
<name>A0A0R1W6Z5_9LACO</name>
<dbReference type="InterPro" id="IPR000843">
    <property type="entry name" value="HTH_LacI"/>
</dbReference>
<dbReference type="RefSeq" id="WP_010621344.1">
    <property type="nucleotide sequence ID" value="NZ_AZGF01000015.1"/>
</dbReference>
<dbReference type="InterPro" id="IPR046335">
    <property type="entry name" value="LacI/GalR-like_sensor"/>
</dbReference>
<accession>A0A0R1W6Z5</accession>
<dbReference type="EMBL" id="AZGF01000015">
    <property type="protein sequence ID" value="KRM11771.1"/>
    <property type="molecule type" value="Genomic_DNA"/>
</dbReference>
<evidence type="ECO:0000256" key="3">
    <source>
        <dbReference type="ARBA" id="ARBA00023163"/>
    </source>
</evidence>
<keyword evidence="2" id="KW-0238">DNA-binding</keyword>
<dbReference type="SUPFAM" id="SSF47413">
    <property type="entry name" value="lambda repressor-like DNA-binding domains"/>
    <property type="match status" value="1"/>
</dbReference>
<sequence>MSVTLKDIATKANVSLATVSRVLNNDQTLSVNDSTRKKIFEIAEDLNYTKHKRTNLKTPTKQIAVVQWYTKSQELDDLYYMSIRMGIEEHCRQVGYKSISIYESSLDQIPTTVDGIVALGKFSRSQIKQLQRISSNVVLVDFDGLSYGCDSVVTDFEQSVDMVIDRFTRDHIDDIGMIYGTERTTDQKRVIKDQRYQYFVKAMSEEHLFDERFVFEGDFTSQSGYQQMKNAIETLGAHLPHAFFVSNDPMAVGALKALQEANVEIPKRVSLISFNDTTIANYVFPGLSAVHVATKDMGQSAVELMVEQQNAPRDFAKKVVLGTRLIERQTTE</sequence>
<evidence type="ECO:0000256" key="2">
    <source>
        <dbReference type="ARBA" id="ARBA00023125"/>
    </source>
</evidence>
<dbReference type="eggNOG" id="COG1609">
    <property type="taxonomic scope" value="Bacteria"/>
</dbReference>
<dbReference type="InterPro" id="IPR010982">
    <property type="entry name" value="Lambda_DNA-bd_dom_sf"/>
</dbReference>
<keyword evidence="3" id="KW-0804">Transcription</keyword>
<dbReference type="Gene3D" id="3.40.50.2300">
    <property type="match status" value="2"/>
</dbReference>
<comment type="caution">
    <text evidence="5">The sequence shown here is derived from an EMBL/GenBank/DDBJ whole genome shotgun (WGS) entry which is preliminary data.</text>
</comment>
<dbReference type="AlphaFoldDB" id="A0A0R1W6Z5"/>
<dbReference type="Proteomes" id="UP000051820">
    <property type="component" value="Unassembled WGS sequence"/>
</dbReference>
<dbReference type="SUPFAM" id="SSF53822">
    <property type="entry name" value="Periplasmic binding protein-like I"/>
    <property type="match status" value="1"/>
</dbReference>
<dbReference type="PROSITE" id="PS00356">
    <property type="entry name" value="HTH_LACI_1"/>
    <property type="match status" value="1"/>
</dbReference>
<gene>
    <name evidence="5" type="ORF">FD16_GL000560</name>
</gene>
<dbReference type="GO" id="GO:0003700">
    <property type="term" value="F:DNA-binding transcription factor activity"/>
    <property type="evidence" value="ECO:0007669"/>
    <property type="project" value="TreeGrafter"/>
</dbReference>